<dbReference type="AlphaFoldDB" id="A0A974BI21"/>
<dbReference type="Proteomes" id="UP000611629">
    <property type="component" value="Unassembled WGS sequence"/>
</dbReference>
<dbReference type="RefSeq" id="WP_179236887.1">
    <property type="nucleotide sequence ID" value="NZ_JACBNQ010000002.1"/>
</dbReference>
<dbReference type="NCBIfam" id="NF041239">
    <property type="entry name" value="Moor_selen_rel"/>
    <property type="match status" value="1"/>
</dbReference>
<sequence length="139" mass="15957">MVISGIINQLRNDIRRITLNLPRSINEIILKRRNRLSRDVANIIKITDAAKNYLHKKNKLNVCIEYPEYRTGNDCAFVQVPEIFAKKPKKEEDYNIISLDEINIFLSKLVNLPDNDVIIDVASFLGIKILTVSGFNSKD</sequence>
<accession>A0A974BI21</accession>
<keyword evidence="2" id="KW-1185">Reference proteome</keyword>
<protein>
    <submittedName>
        <fullName evidence="1">Uncharacterized protein</fullName>
    </submittedName>
</protein>
<evidence type="ECO:0000313" key="2">
    <source>
        <dbReference type="Proteomes" id="UP000611629"/>
    </source>
</evidence>
<gene>
    <name evidence="1" type="ORF">HZF24_03515</name>
</gene>
<comment type="caution">
    <text evidence="1">The sequence shown here is derived from an EMBL/GenBank/DDBJ whole genome shotgun (WGS) entry which is preliminary data.</text>
</comment>
<organism evidence="1 2">
    <name type="scientific">Sedimentibacter hydroxybenzoicus DSM 7310</name>
    <dbReference type="NCBI Taxonomy" id="1123245"/>
    <lineage>
        <taxon>Bacteria</taxon>
        <taxon>Bacillati</taxon>
        <taxon>Bacillota</taxon>
        <taxon>Tissierellia</taxon>
        <taxon>Sedimentibacter</taxon>
    </lineage>
</organism>
<dbReference type="InterPro" id="IPR049744">
    <property type="entry name" value="CC/Se_fam"/>
</dbReference>
<name>A0A974BI21_SEDHY</name>
<dbReference type="EMBL" id="JACBNQ010000002">
    <property type="protein sequence ID" value="NYB73202.1"/>
    <property type="molecule type" value="Genomic_DNA"/>
</dbReference>
<reference evidence="1" key="1">
    <citation type="submission" date="2020-07" db="EMBL/GenBank/DDBJ databases">
        <title>Genomic analysis of a strain of Sedimentibacter Hydroxybenzoicus DSM7310.</title>
        <authorList>
            <person name="Ma S."/>
        </authorList>
    </citation>
    <scope>NUCLEOTIDE SEQUENCE</scope>
    <source>
        <strain evidence="1">DSM 7310</strain>
    </source>
</reference>
<evidence type="ECO:0000313" key="1">
    <source>
        <dbReference type="EMBL" id="NYB73202.1"/>
    </source>
</evidence>
<proteinExistence type="predicted"/>